<evidence type="ECO:0000313" key="3">
    <source>
        <dbReference type="Proteomes" id="UP001164286"/>
    </source>
</evidence>
<dbReference type="GeneID" id="77728101"/>
<reference evidence="2" key="1">
    <citation type="journal article" date="2022" name="G3 (Bethesda)">
        <title>High quality genome of the basidiomycete yeast Dioszegia hungarica PDD-24b-2 isolated from cloud water.</title>
        <authorList>
            <person name="Jarrige D."/>
            <person name="Haridas S."/>
            <person name="Bleykasten-Grosshans C."/>
            <person name="Joly M."/>
            <person name="Nadalig T."/>
            <person name="Sancelme M."/>
            <person name="Vuilleumier S."/>
            <person name="Grigoriev I.V."/>
            <person name="Amato P."/>
            <person name="Bringel F."/>
        </authorList>
    </citation>
    <scope>NUCLEOTIDE SEQUENCE</scope>
    <source>
        <strain evidence="2">PDD-24b-2</strain>
    </source>
</reference>
<gene>
    <name evidence="2" type="ORF">MKK02DRAFT_34289</name>
</gene>
<dbReference type="PANTHER" id="PTHR12461">
    <property type="entry name" value="HYPOXIA-INDUCIBLE FACTOR 1 ALPHA INHIBITOR-RELATED"/>
    <property type="match status" value="1"/>
</dbReference>
<keyword evidence="3" id="KW-1185">Reference proteome</keyword>
<sequence length="398" mass="43902">MTCRTLAATLHDELSDDSRIETRRALLRQLADDHINAVPFQQVDVKWLQLYTDATILETLSGLLSPHPATLALICQLDMAIIIAGGANRLETIHLLIGIAQSRLEAHCPQPTPSLPKAPLAPDLLYAPHPIPELDPPSVEAFITSCSASPFILRGFANRDSEVCPSWPAFGRWSSADYLLATAGPGRVVPVELGRAYDDEGWSQRIVPFEDFLRRAGFLENPTGEAMYLAQHSLFRQMPGLEEDIAIPDYAWSLPDADYPAYRRPAEPELSVWVGSGSSEIVSPPHTDPFFNCYIQVVGEKRVWIAPPHLSHQMEAHTPDSNGSVAAKEYMGNTSRVPILKASPGDAWAAHPSFKESVYPHSREAVLRSGDMLFMPPGWWHAMRGEGAGPGWSVSIWF</sequence>
<dbReference type="InterPro" id="IPR003347">
    <property type="entry name" value="JmjC_dom"/>
</dbReference>
<dbReference type="Proteomes" id="UP001164286">
    <property type="component" value="Unassembled WGS sequence"/>
</dbReference>
<dbReference type="PROSITE" id="PS51184">
    <property type="entry name" value="JMJC"/>
    <property type="match status" value="1"/>
</dbReference>
<dbReference type="EMBL" id="JAKWFO010000006">
    <property type="protein sequence ID" value="KAI9634743.1"/>
    <property type="molecule type" value="Genomic_DNA"/>
</dbReference>
<name>A0AA38H640_9TREE</name>
<evidence type="ECO:0000313" key="2">
    <source>
        <dbReference type="EMBL" id="KAI9634743.1"/>
    </source>
</evidence>
<proteinExistence type="predicted"/>
<organism evidence="2 3">
    <name type="scientific">Dioszegia hungarica</name>
    <dbReference type="NCBI Taxonomy" id="4972"/>
    <lineage>
        <taxon>Eukaryota</taxon>
        <taxon>Fungi</taxon>
        <taxon>Dikarya</taxon>
        <taxon>Basidiomycota</taxon>
        <taxon>Agaricomycotina</taxon>
        <taxon>Tremellomycetes</taxon>
        <taxon>Tremellales</taxon>
        <taxon>Bulleribasidiaceae</taxon>
        <taxon>Dioszegia</taxon>
    </lineage>
</organism>
<dbReference type="Gene3D" id="2.60.120.650">
    <property type="entry name" value="Cupin"/>
    <property type="match status" value="1"/>
</dbReference>
<feature type="domain" description="JmjC" evidence="1">
    <location>
        <begin position="227"/>
        <end position="398"/>
    </location>
</feature>
<dbReference type="InterPro" id="IPR041667">
    <property type="entry name" value="Cupin_8"/>
</dbReference>
<dbReference type="PANTHER" id="PTHR12461:SF94">
    <property type="entry name" value="JMJC DOMAIN-CONTAINING PROTEIN"/>
    <property type="match status" value="1"/>
</dbReference>
<protein>
    <recommendedName>
        <fullName evidence="1">JmjC domain-containing protein</fullName>
    </recommendedName>
</protein>
<evidence type="ECO:0000259" key="1">
    <source>
        <dbReference type="PROSITE" id="PS51184"/>
    </source>
</evidence>
<dbReference type="RefSeq" id="XP_052944520.1">
    <property type="nucleotide sequence ID" value="XM_053088896.1"/>
</dbReference>
<accession>A0AA38H640</accession>
<comment type="caution">
    <text evidence="2">The sequence shown here is derived from an EMBL/GenBank/DDBJ whole genome shotgun (WGS) entry which is preliminary data.</text>
</comment>
<dbReference type="SUPFAM" id="SSF51197">
    <property type="entry name" value="Clavaminate synthase-like"/>
    <property type="match status" value="1"/>
</dbReference>
<dbReference type="AlphaFoldDB" id="A0AA38H640"/>
<dbReference type="Pfam" id="PF13621">
    <property type="entry name" value="Cupin_8"/>
    <property type="match status" value="1"/>
</dbReference>